<evidence type="ECO:0000256" key="1">
    <source>
        <dbReference type="ARBA" id="ARBA00006930"/>
    </source>
</evidence>
<dbReference type="SUPFAM" id="SSF52540">
    <property type="entry name" value="P-loop containing nucleoside triphosphate hydrolases"/>
    <property type="match status" value="1"/>
</dbReference>
<comment type="caution">
    <text evidence="7">The sequence shown here is derived from an EMBL/GenBank/DDBJ whole genome shotgun (WGS) entry which is preliminary data.</text>
</comment>
<protein>
    <recommendedName>
        <fullName evidence="3">Nuclease SbcCD subunit C</fullName>
    </recommendedName>
</protein>
<dbReference type="Pfam" id="PF00149">
    <property type="entry name" value="Metallophos"/>
    <property type="match status" value="1"/>
</dbReference>
<comment type="similarity">
    <text evidence="1">Belongs to the SMC family. SbcC subfamily.</text>
</comment>
<dbReference type="SUPFAM" id="SSF56300">
    <property type="entry name" value="Metallo-dependent phosphatases"/>
    <property type="match status" value="1"/>
</dbReference>
<evidence type="ECO:0000256" key="2">
    <source>
        <dbReference type="ARBA" id="ARBA00011322"/>
    </source>
</evidence>
<gene>
    <name evidence="7" type="ORF">CGS46_13305</name>
</gene>
<dbReference type="InterPro" id="IPR004843">
    <property type="entry name" value="Calcineurin-like_PHP"/>
</dbReference>
<feature type="coiled-coil region" evidence="4">
    <location>
        <begin position="770"/>
        <end position="875"/>
    </location>
</feature>
<dbReference type="AlphaFoldDB" id="A0A2A6Z813"/>
<proteinExistence type="inferred from homology"/>
<dbReference type="PANTHER" id="PTHR32114:SF2">
    <property type="entry name" value="ABC TRANSPORTER ABCH.3"/>
    <property type="match status" value="1"/>
</dbReference>
<organism evidence="7 8">
    <name type="scientific">Faecalibacterium langellae</name>
    <dbReference type="NCBI Taxonomy" id="3435293"/>
    <lineage>
        <taxon>Bacteria</taxon>
        <taxon>Bacillati</taxon>
        <taxon>Bacillota</taxon>
        <taxon>Clostridia</taxon>
        <taxon>Eubacteriales</taxon>
        <taxon>Oscillospiraceae</taxon>
        <taxon>Faecalibacterium</taxon>
    </lineage>
</organism>
<dbReference type="Proteomes" id="UP000220752">
    <property type="component" value="Unassembled WGS sequence"/>
</dbReference>
<keyword evidence="8" id="KW-1185">Reference proteome</keyword>
<feature type="domain" description="Calcineurin-like phosphoesterase" evidence="6">
    <location>
        <begin position="1"/>
        <end position="231"/>
    </location>
</feature>
<evidence type="ECO:0000259" key="6">
    <source>
        <dbReference type="Pfam" id="PF00149"/>
    </source>
</evidence>
<sequence length="1265" mass="139123">MRILHTGDIHLGDLAGPTKDGENLRRLDTIGCMKAIVEDAQSIKPEVSIIAGDLFNRSRVWADTALDDVNDALEKFVIPLCGCSDEVVLLFGTMNHDNPRAFELIKRATENLSNLHIYTTPAVEKLDTKEGPVQIMAVPGFDKARLRLFYPGMDKEQENRNATALINDTILGLATQLDHSIPAVMTAHYTVSGSEADNGSTFLAGQDVVILPSTIDAAGVDLACFGHIHKPQRLASETPAYYCGSVNQLNFNDEGTEHGFWLHTLQPMMGGNAVASGFIGLPEREHLTLRLSPDTVAQFIADPQSVSFGELVRDKIIRVRYSCTAEQEKALNRADIQKALTADGAFYVAEIVPEDVEELDSKDQLTEHDGPFEALGRWLEHNDITGDKADRLKVLAEPIIKKADDGRDDGKHTGAFIPHKIEVKNYRSYTEAEFDFGPVRMAMVNGQNGVGKSSLFMDAIADCLYEHTRKEDIGGWVRDGTKSGAITFTFGMGGQEYRVIRTRTKSGHGTLALQRLDPEAGSWADESDTTMKLTQAKIERLLGMDCDTFCSIALIRQDAYGLFLDADSDRRMEVLSSLLGLGIYSRMEEIAKDAAKEQRRKIAATKDRIDVLTEQVEKREDLMIEDAAKVEKIEEAKRTIAEAEQEQKALEQAEALAAEIKKQADEKDSQAAECTRKRNQKADEGVRLQSEYDAAAADGARLDMARTAAQLVKAARSELQELTPKMNELTAILHDMKTAQSDAQAAHDTIGELAVYRCEYEGTVKRKAEIEAAQASLESLASRKKEVQTRVLEQKKTTQAARDAKAAVDAHLAESRVAIRGMESNLEALRKEAARLEGSGCPNPDTATCKFLISATNAKRSIPALEQELAQTKADRKAQYEKLLKAYNDAKTADEALGDPATELLHLAAEEETLRLLADLAPRLAAAEASLQKVEADIQAATDREAAALQKAAELNGQIKTMRDVVERYNEAQKQIEDNERMADRLAACEAAAAKMETLKPQIDRLDREIEELNSQGAAARLEAHSIRERIKPVPYGAWQSIQKRLAPANDIVSCCILRRGEIKAKLQMIDEATEQIAQLRSELTEIAEKLNDYTTLVQAFGIDGIQYMIIRGVVPEIMRQSNDILASMTGGRMAVDFRTEREQKSTKQIVNSLEVWINTITGGTRPYQSHSGGEKVKIALAVTLGLADVKARRAGVQLGMLFIDEPPFLDADGTDAYADALSNMAARNPGMRILAISHDPTMKARFSQNIIVTGGENGSTVTME</sequence>
<dbReference type="Gene3D" id="3.60.21.10">
    <property type="match status" value="1"/>
</dbReference>
<dbReference type="InterPro" id="IPR029052">
    <property type="entry name" value="Metallo-depent_PP-like"/>
</dbReference>
<keyword evidence="4" id="KW-0175">Coiled coil</keyword>
<evidence type="ECO:0000313" key="8">
    <source>
        <dbReference type="Proteomes" id="UP000220752"/>
    </source>
</evidence>
<dbReference type="GO" id="GO:0016787">
    <property type="term" value="F:hydrolase activity"/>
    <property type="evidence" value="ECO:0007669"/>
    <property type="project" value="InterPro"/>
</dbReference>
<accession>A0A2A6Z813</accession>
<evidence type="ECO:0000256" key="5">
    <source>
        <dbReference type="SAM" id="MobiDB-lite"/>
    </source>
</evidence>
<feature type="region of interest" description="Disordered" evidence="5">
    <location>
        <begin position="660"/>
        <end position="685"/>
    </location>
</feature>
<evidence type="ECO:0000256" key="4">
    <source>
        <dbReference type="SAM" id="Coils"/>
    </source>
</evidence>
<feature type="coiled-coil region" evidence="4">
    <location>
        <begin position="924"/>
        <end position="1023"/>
    </location>
</feature>
<dbReference type="EMBL" id="NMTQ01000037">
    <property type="protein sequence ID" value="PDX57492.1"/>
    <property type="molecule type" value="Genomic_DNA"/>
</dbReference>
<evidence type="ECO:0000256" key="3">
    <source>
        <dbReference type="ARBA" id="ARBA00013368"/>
    </source>
</evidence>
<dbReference type="PANTHER" id="PTHR32114">
    <property type="entry name" value="ABC TRANSPORTER ABCH.3"/>
    <property type="match status" value="1"/>
</dbReference>
<dbReference type="Gene3D" id="3.40.50.300">
    <property type="entry name" value="P-loop containing nucleotide triphosphate hydrolases"/>
    <property type="match status" value="2"/>
</dbReference>
<name>A0A2A6Z813_9FIRM</name>
<comment type="subunit">
    <text evidence="2">Heterodimer of SbcC and SbcD.</text>
</comment>
<dbReference type="InterPro" id="IPR027417">
    <property type="entry name" value="P-loop_NTPase"/>
</dbReference>
<feature type="coiled-coil region" evidence="4">
    <location>
        <begin position="1063"/>
        <end position="1097"/>
    </location>
</feature>
<reference evidence="7 8" key="1">
    <citation type="journal article" date="2017" name="Front. Microbiol.">
        <title>New Insights into the Diversity of the Genus Faecalibacterium.</title>
        <authorList>
            <person name="Benevides L."/>
            <person name="Burman S."/>
            <person name="Martin R."/>
            <person name="Robert V."/>
            <person name="Thomas M."/>
            <person name="Miquel S."/>
            <person name="Chain F."/>
            <person name="Sokol H."/>
            <person name="Bermudez-Humaran L.G."/>
            <person name="Morrison M."/>
            <person name="Langella P."/>
            <person name="Azevedo V.A."/>
            <person name="Chatel J.M."/>
            <person name="Soares S."/>
        </authorList>
    </citation>
    <scope>NUCLEOTIDE SEQUENCE [LARGE SCALE GENOMIC DNA]</scope>
    <source>
        <strain evidence="8">CNCM I-4540</strain>
    </source>
</reference>
<evidence type="ECO:0000313" key="7">
    <source>
        <dbReference type="EMBL" id="PDX57492.1"/>
    </source>
</evidence>